<dbReference type="InterPro" id="IPR017871">
    <property type="entry name" value="ABC_transporter-like_CS"/>
</dbReference>
<organism evidence="5 6">
    <name type="scientific">Sulfoacidibacillus ferrooxidans</name>
    <dbReference type="NCBI Taxonomy" id="2005001"/>
    <lineage>
        <taxon>Bacteria</taxon>
        <taxon>Bacillati</taxon>
        <taxon>Bacillota</taxon>
        <taxon>Bacilli</taxon>
        <taxon>Bacillales</taxon>
        <taxon>Alicyclobacillaceae</taxon>
        <taxon>Sulfoacidibacillus</taxon>
    </lineage>
</organism>
<dbReference type="PANTHER" id="PTHR45772:SF3">
    <property type="entry name" value="ABC TRANSPORTER ATP-BINDING PROTEIN"/>
    <property type="match status" value="1"/>
</dbReference>
<keyword evidence="1" id="KW-0813">Transport</keyword>
<comment type="caution">
    <text evidence="5">The sequence shown here is derived from an EMBL/GenBank/DDBJ whole genome shotgun (WGS) entry which is preliminary data.</text>
</comment>
<dbReference type="InterPro" id="IPR003593">
    <property type="entry name" value="AAA+_ATPase"/>
</dbReference>
<dbReference type="GO" id="GO:0005524">
    <property type="term" value="F:ATP binding"/>
    <property type="evidence" value="ECO:0007669"/>
    <property type="project" value="UniProtKB-KW"/>
</dbReference>
<dbReference type="SUPFAM" id="SSF52540">
    <property type="entry name" value="P-loop containing nucleoside triphosphate hydrolases"/>
    <property type="match status" value="1"/>
</dbReference>
<dbReference type="PROSITE" id="PS00211">
    <property type="entry name" value="ABC_TRANSPORTER_1"/>
    <property type="match status" value="1"/>
</dbReference>
<keyword evidence="6" id="KW-1185">Reference proteome</keyword>
<keyword evidence="2" id="KW-0547">Nucleotide-binding</keyword>
<name>A0A9X2AC33_9BACL</name>
<dbReference type="PROSITE" id="PS50893">
    <property type="entry name" value="ABC_TRANSPORTER_2"/>
    <property type="match status" value="1"/>
</dbReference>
<accession>A0A9X2AC33</accession>
<dbReference type="PANTHER" id="PTHR45772">
    <property type="entry name" value="CONSERVED COMPONENT OF ABC TRANSPORTER FOR NATURAL AMINO ACIDS-RELATED"/>
    <property type="match status" value="1"/>
</dbReference>
<dbReference type="Proteomes" id="UP001139263">
    <property type="component" value="Unassembled WGS sequence"/>
</dbReference>
<sequence length="252" mass="27445">MATLEADGISVGYRNHLVVQNVSLTLDPGEFLSLIGPNGAGKTTLLSALGGQLRIRSGSLRYDGQTITTWSADRRARAGIGRSFQAIHLFPNLTAEQNVRLAVQATRKLHVRDWLWQTRSDVLDATKNTLSAVGLEHVAPIIAKSLSHGDKRKLELAMLLALQPRILLLDEPTAGMSLTEAPKMLDLIEQLKSLRQYAIILVEHKVDVVMKLSDRIMVLNQGKVLAEGSPSEVMKNPEVTQAYLGGSHGSTA</sequence>
<dbReference type="RefSeq" id="WP_241714430.1">
    <property type="nucleotide sequence ID" value="NZ_JALBUF010000006.1"/>
</dbReference>
<dbReference type="Pfam" id="PF00005">
    <property type="entry name" value="ABC_tran"/>
    <property type="match status" value="1"/>
</dbReference>
<evidence type="ECO:0000256" key="1">
    <source>
        <dbReference type="ARBA" id="ARBA00022448"/>
    </source>
</evidence>
<dbReference type="SMART" id="SM00382">
    <property type="entry name" value="AAA"/>
    <property type="match status" value="1"/>
</dbReference>
<evidence type="ECO:0000259" key="4">
    <source>
        <dbReference type="PROSITE" id="PS50893"/>
    </source>
</evidence>
<dbReference type="GO" id="GO:0005886">
    <property type="term" value="C:plasma membrane"/>
    <property type="evidence" value="ECO:0007669"/>
    <property type="project" value="TreeGrafter"/>
</dbReference>
<proteinExistence type="predicted"/>
<protein>
    <submittedName>
        <fullName evidence="5">Lipopolysaccharide export system ATP-binding protein LptB</fullName>
        <ecNumber evidence="5">3.6.3.-</ecNumber>
    </submittedName>
</protein>
<dbReference type="InterPro" id="IPR051120">
    <property type="entry name" value="ABC_AA/LPS_Transport"/>
</dbReference>
<dbReference type="InterPro" id="IPR027417">
    <property type="entry name" value="P-loop_NTPase"/>
</dbReference>
<dbReference type="EMBL" id="JALBUF010000006">
    <property type="protein sequence ID" value="MCI0183758.1"/>
    <property type="molecule type" value="Genomic_DNA"/>
</dbReference>
<dbReference type="EC" id="3.6.3.-" evidence="5"/>
<feature type="domain" description="ABC transporter" evidence="4">
    <location>
        <begin position="4"/>
        <end position="246"/>
    </location>
</feature>
<reference evidence="5" key="1">
    <citation type="submission" date="2022-03" db="EMBL/GenBank/DDBJ databases">
        <title>Draft Genome Sequence of Firmicute Strain S0AB, a Heterotrophic Iron/Sulfur-Oxidizing Extreme Acidophile.</title>
        <authorList>
            <person name="Vergara E."/>
            <person name="Pakostova E."/>
            <person name="Johnson D.B."/>
            <person name="Holmes D.S."/>
        </authorList>
    </citation>
    <scope>NUCLEOTIDE SEQUENCE</scope>
    <source>
        <strain evidence="5">S0AB</strain>
    </source>
</reference>
<evidence type="ECO:0000256" key="3">
    <source>
        <dbReference type="ARBA" id="ARBA00022840"/>
    </source>
</evidence>
<dbReference type="CDD" id="cd03219">
    <property type="entry name" value="ABC_Mj1267_LivG_branched"/>
    <property type="match status" value="1"/>
</dbReference>
<dbReference type="Gene3D" id="3.40.50.300">
    <property type="entry name" value="P-loop containing nucleotide triphosphate hydrolases"/>
    <property type="match status" value="1"/>
</dbReference>
<evidence type="ECO:0000256" key="2">
    <source>
        <dbReference type="ARBA" id="ARBA00022741"/>
    </source>
</evidence>
<evidence type="ECO:0000313" key="6">
    <source>
        <dbReference type="Proteomes" id="UP001139263"/>
    </source>
</evidence>
<dbReference type="InterPro" id="IPR032823">
    <property type="entry name" value="BCA_ABC_TP_C"/>
</dbReference>
<gene>
    <name evidence="5" type="primary">lptB_1</name>
    <name evidence="5" type="ORF">MM817_02049</name>
</gene>
<dbReference type="GO" id="GO:0016887">
    <property type="term" value="F:ATP hydrolysis activity"/>
    <property type="evidence" value="ECO:0007669"/>
    <property type="project" value="InterPro"/>
</dbReference>
<keyword evidence="3 5" id="KW-0067">ATP-binding</keyword>
<dbReference type="Pfam" id="PF12399">
    <property type="entry name" value="BCA_ABC_TP_C"/>
    <property type="match status" value="1"/>
</dbReference>
<dbReference type="AlphaFoldDB" id="A0A9X2AC33"/>
<keyword evidence="5" id="KW-0378">Hydrolase</keyword>
<evidence type="ECO:0000313" key="5">
    <source>
        <dbReference type="EMBL" id="MCI0183758.1"/>
    </source>
</evidence>
<dbReference type="InterPro" id="IPR003439">
    <property type="entry name" value="ABC_transporter-like_ATP-bd"/>
</dbReference>